<evidence type="ECO:0000313" key="2">
    <source>
        <dbReference type="Proteomes" id="UP000077098"/>
    </source>
</evidence>
<sequence length="76" mass="8250">MIYWGEDRVLKDVADPGNLFPITEEIAYDRGAESGNGVVEARMPVAGFEFSIFRPWSEANGGGRGAVAYCSATDMM</sequence>
<organism evidence="1 2">
    <name type="scientific">Agrobacterium tumefaciens</name>
    <dbReference type="NCBI Taxonomy" id="358"/>
    <lineage>
        <taxon>Bacteria</taxon>
        <taxon>Pseudomonadati</taxon>
        <taxon>Pseudomonadota</taxon>
        <taxon>Alphaproteobacteria</taxon>
        <taxon>Hyphomicrobiales</taxon>
        <taxon>Rhizobiaceae</taxon>
        <taxon>Rhizobium/Agrobacterium group</taxon>
        <taxon>Agrobacterium</taxon>
        <taxon>Agrobacterium tumefaciens complex</taxon>
    </lineage>
</organism>
<name>A0A176XHN7_AGRTU</name>
<protein>
    <submittedName>
        <fullName evidence="1">Uncharacterized protein</fullName>
    </submittedName>
</protein>
<dbReference type="AlphaFoldDB" id="A0A176XHN7"/>
<comment type="caution">
    <text evidence="1">The sequence shown here is derived from an EMBL/GenBank/DDBJ whole genome shotgun (WGS) entry which is preliminary data.</text>
</comment>
<evidence type="ECO:0000313" key="1">
    <source>
        <dbReference type="EMBL" id="OAE48434.1"/>
    </source>
</evidence>
<dbReference type="EMBL" id="LXPS01000006">
    <property type="protein sequence ID" value="OAE48434.1"/>
    <property type="molecule type" value="Genomic_DNA"/>
</dbReference>
<accession>A0A176XHN7</accession>
<reference evidence="1 2" key="1">
    <citation type="submission" date="2016-05" db="EMBL/GenBank/DDBJ databases">
        <authorList>
            <person name="Lavstsen T."/>
            <person name="Jespersen J.S."/>
        </authorList>
    </citation>
    <scope>NUCLEOTIDE SEQUENCE [LARGE SCALE GENOMIC DNA]</scope>
    <source>
        <strain evidence="1 2">KCJ1736</strain>
    </source>
</reference>
<dbReference type="Proteomes" id="UP000077098">
    <property type="component" value="Unassembled WGS sequence"/>
</dbReference>
<gene>
    <name evidence="1" type="ORF">A7J57_22430</name>
</gene>
<proteinExistence type="predicted"/>